<dbReference type="OrthoDB" id="10396951at2759"/>
<evidence type="ECO:0000256" key="1">
    <source>
        <dbReference type="ARBA" id="ARBA00022884"/>
    </source>
</evidence>
<dbReference type="PANTHER" id="PTHR40065:SF3">
    <property type="entry name" value="RNA-BINDING PROTEIN YHBY"/>
    <property type="match status" value="1"/>
</dbReference>
<feature type="domain" description="CRM" evidence="3">
    <location>
        <begin position="74"/>
        <end position="176"/>
    </location>
</feature>
<reference evidence="4" key="1">
    <citation type="submission" date="2021-02" db="EMBL/GenBank/DDBJ databases">
        <title>First Annotated Genome of the Yellow-green Alga Tribonema minus.</title>
        <authorList>
            <person name="Mahan K.M."/>
        </authorList>
    </citation>
    <scope>NUCLEOTIDE SEQUENCE</scope>
    <source>
        <strain evidence="4">UTEX B ZZ1240</strain>
    </source>
</reference>
<proteinExistence type="predicted"/>
<protein>
    <recommendedName>
        <fullName evidence="3">CRM domain-containing protein</fullName>
    </recommendedName>
</protein>
<dbReference type="Proteomes" id="UP000664859">
    <property type="component" value="Unassembled WGS sequence"/>
</dbReference>
<evidence type="ECO:0000313" key="4">
    <source>
        <dbReference type="EMBL" id="KAG5191507.1"/>
    </source>
</evidence>
<dbReference type="InterPro" id="IPR035920">
    <property type="entry name" value="YhbY-like_sf"/>
</dbReference>
<keyword evidence="5" id="KW-1185">Reference proteome</keyword>
<dbReference type="InterPro" id="IPR051925">
    <property type="entry name" value="RNA-binding_domain"/>
</dbReference>
<dbReference type="GO" id="GO:0003723">
    <property type="term" value="F:RNA binding"/>
    <property type="evidence" value="ECO:0007669"/>
    <property type="project" value="UniProtKB-UniRule"/>
</dbReference>
<evidence type="ECO:0000313" key="5">
    <source>
        <dbReference type="Proteomes" id="UP000664859"/>
    </source>
</evidence>
<name>A0A835ZBT6_9STRA</name>
<dbReference type="Gene3D" id="3.30.110.60">
    <property type="entry name" value="YhbY-like"/>
    <property type="match status" value="1"/>
</dbReference>
<sequence length="202" mass="21410">MLAAAASVCCCRGFSPAVPFINAVARAAVQRGHVGAAAVARTAAHSRHTASPPYAARTIHTMSAAEQPAAPAEGALSGKEKRALRALAGALKAESRLCTLQLGASLASAAFVAQLRDSLRAFELVNVRSRTLAKKAECKELASSLAAETESEIVQVVGHTILLYRRRRRGEEAGRDSVDIEKQLRVREARAREAAARNGLQF</sequence>
<gene>
    <name evidence="4" type="ORF">JKP88DRAFT_231177</name>
</gene>
<evidence type="ECO:0000259" key="3">
    <source>
        <dbReference type="PROSITE" id="PS51295"/>
    </source>
</evidence>
<keyword evidence="1 2" id="KW-0694">RNA-binding</keyword>
<dbReference type="AlphaFoldDB" id="A0A835ZBT6"/>
<dbReference type="SMART" id="SM01103">
    <property type="entry name" value="CRS1_YhbY"/>
    <property type="match status" value="1"/>
</dbReference>
<dbReference type="PROSITE" id="PS51295">
    <property type="entry name" value="CRM"/>
    <property type="match status" value="1"/>
</dbReference>
<organism evidence="4 5">
    <name type="scientific">Tribonema minus</name>
    <dbReference type="NCBI Taxonomy" id="303371"/>
    <lineage>
        <taxon>Eukaryota</taxon>
        <taxon>Sar</taxon>
        <taxon>Stramenopiles</taxon>
        <taxon>Ochrophyta</taxon>
        <taxon>PX clade</taxon>
        <taxon>Xanthophyceae</taxon>
        <taxon>Tribonematales</taxon>
        <taxon>Tribonemataceae</taxon>
        <taxon>Tribonema</taxon>
    </lineage>
</organism>
<dbReference type="SUPFAM" id="SSF75471">
    <property type="entry name" value="YhbY-like"/>
    <property type="match status" value="1"/>
</dbReference>
<dbReference type="PANTHER" id="PTHR40065">
    <property type="entry name" value="RNA-BINDING PROTEIN YHBY"/>
    <property type="match status" value="1"/>
</dbReference>
<accession>A0A835ZBT6</accession>
<comment type="caution">
    <text evidence="4">The sequence shown here is derived from an EMBL/GenBank/DDBJ whole genome shotgun (WGS) entry which is preliminary data.</text>
</comment>
<dbReference type="InterPro" id="IPR001890">
    <property type="entry name" value="RNA-binding_CRM"/>
</dbReference>
<evidence type="ECO:0000256" key="2">
    <source>
        <dbReference type="PROSITE-ProRule" id="PRU00626"/>
    </source>
</evidence>
<dbReference type="EMBL" id="JAFCMP010000019">
    <property type="protein sequence ID" value="KAG5191507.1"/>
    <property type="molecule type" value="Genomic_DNA"/>
</dbReference>
<dbReference type="Pfam" id="PF01985">
    <property type="entry name" value="CRS1_YhbY"/>
    <property type="match status" value="1"/>
</dbReference>